<dbReference type="Gene3D" id="2.180.10.10">
    <property type="entry name" value="RHS repeat-associated core"/>
    <property type="match status" value="1"/>
</dbReference>
<keyword evidence="2" id="KW-1133">Transmembrane helix</keyword>
<sequence length="998" mass="109668">MGREVRREKQSDSGQTYTAWTGEYDVLGRVFRETSYDPGNEDTPALSLTTERTFDDWGNVLTETSADGVTQHTVADPVALTGTRWQTDANGVDGAKTVTTHTLDGKPLTEQLYSADGVLQHELSWRYDGLGRCISQSDAMGRKTLQEWDVRDRLVSTTLPDGSVIKRTYAEGHDGELPATVSISHPSLGINEVVLGERKYDGLGRLVWEKVGQSVSEWQYAEGQIHAHTRTLPDGTEVVTERQPELGGALLSMQAPGISVFNKYDPLSGRLLETQGNLGLQKDHWSPSGLLTQADYAWHGDQPRSQQQTTTPAGKVTRLTDADGAEQRCQYDKFGRLSTQQGPDVTVTITYDAASRIHQQRTQSKDGSRDMTVTLGYDSLGRPARRITDTRTPSGQQVEVQTQQWRQDGKLSKRELTRDGTLVRSETFDYDLRGRMITQQLVGEKLPEDAHGKTYREQHFQYDALDNVCRLETVFADGSENNVSVFGYNPSDLTQLIHINHSRPDYPAPVTLEYDALGNLKRDERGNPLHYDALGRLIGVTLPTGQRRWHYGPGGNIIKTEDAAGPRWRYHTGGQLSCEVGESTQTRWVLAGNVPVAESRLASAVREVMLLGTDAQGSVTTEAKDQIQTPVYGAYGQSQPGASRLGYAGVLREEDSGWYFLGDYRIYNPVLMRFHSRDSLSPFGEGGLNGYAYCAGDPVNRIDPSGHSWLDWLLPAVGIALAVVGTVASFGALAAPTAALTASYITAVTTATLSAVSLAADVASMALLATGNENAGRILGYVGMATGLASAAPSIAGAAGKAVKSVGNAVGRGQYKLQHAGGVPKLQDLSFNKGDPREIWLGTRNLNPYGPAKHVIPLAARRYGNTSLQAFDEVREYYRLSRAPLVLPENIVPNVVIKNAAGEPILSVFENNPYYVNEVRLIAADKHPMYLPSELRRANIDPWTQKSLSAEFYNWHISSPRNITKVRLTNQLSQHITLDTTWAICRDTWYTAITNIRR</sequence>
<feature type="region of interest" description="Disordered" evidence="1">
    <location>
        <begin position="384"/>
        <end position="410"/>
    </location>
</feature>
<name>A0ABX3E3U7_9PSED</name>
<dbReference type="NCBIfam" id="TIGR03696">
    <property type="entry name" value="Rhs_assc_core"/>
    <property type="match status" value="1"/>
</dbReference>
<feature type="compositionally biased region" description="Low complexity" evidence="1">
    <location>
        <begin position="396"/>
        <end position="406"/>
    </location>
</feature>
<evidence type="ECO:0008006" key="5">
    <source>
        <dbReference type="Google" id="ProtNLM"/>
    </source>
</evidence>
<gene>
    <name evidence="3" type="ORF">BOH73_19585</name>
</gene>
<dbReference type="InterPro" id="IPR050708">
    <property type="entry name" value="T6SS_VgrG/RHS"/>
</dbReference>
<accession>A0ABX3E3U7</accession>
<dbReference type="EMBL" id="MPJC01000017">
    <property type="protein sequence ID" value="OKA18573.1"/>
    <property type="molecule type" value="Genomic_DNA"/>
</dbReference>
<feature type="compositionally biased region" description="Polar residues" evidence="1">
    <location>
        <begin position="303"/>
        <end position="312"/>
    </location>
</feature>
<evidence type="ECO:0000313" key="3">
    <source>
        <dbReference type="EMBL" id="OKA18573.1"/>
    </source>
</evidence>
<dbReference type="InterPro" id="IPR022385">
    <property type="entry name" value="Rhs_assc_core"/>
</dbReference>
<feature type="transmembrane region" description="Helical" evidence="2">
    <location>
        <begin position="778"/>
        <end position="799"/>
    </location>
</feature>
<feature type="transmembrane region" description="Helical" evidence="2">
    <location>
        <begin position="712"/>
        <end position="735"/>
    </location>
</feature>
<feature type="transmembrane region" description="Helical" evidence="2">
    <location>
        <begin position="742"/>
        <end position="766"/>
    </location>
</feature>
<organism evidence="3 4">
    <name type="scientific">Pseudomonas versuta</name>
    <dbReference type="NCBI Taxonomy" id="1788301"/>
    <lineage>
        <taxon>Bacteria</taxon>
        <taxon>Pseudomonadati</taxon>
        <taxon>Pseudomonadota</taxon>
        <taxon>Gammaproteobacteria</taxon>
        <taxon>Pseudomonadales</taxon>
        <taxon>Pseudomonadaceae</taxon>
        <taxon>Pseudomonas</taxon>
    </lineage>
</organism>
<reference evidence="3 4" key="1">
    <citation type="submission" date="2016-11" db="EMBL/GenBank/DDBJ databases">
        <title>Draft genome of Pseudomonas versuta A4R1.5.</title>
        <authorList>
            <person name="See-Too W.-S."/>
        </authorList>
    </citation>
    <scope>NUCLEOTIDE SEQUENCE [LARGE SCALE GENOMIC DNA]</scope>
    <source>
        <strain evidence="3 4">A4R1.5</strain>
    </source>
</reference>
<dbReference type="PANTHER" id="PTHR32305:SF15">
    <property type="entry name" value="PROTEIN RHSA-RELATED"/>
    <property type="match status" value="1"/>
</dbReference>
<keyword evidence="2" id="KW-0812">Transmembrane</keyword>
<feature type="region of interest" description="Disordered" evidence="1">
    <location>
        <begin position="300"/>
        <end position="322"/>
    </location>
</feature>
<dbReference type="Proteomes" id="UP000186677">
    <property type="component" value="Unassembled WGS sequence"/>
</dbReference>
<evidence type="ECO:0000256" key="1">
    <source>
        <dbReference type="SAM" id="MobiDB-lite"/>
    </source>
</evidence>
<dbReference type="NCBIfam" id="TIGR01643">
    <property type="entry name" value="YD_repeat_2x"/>
    <property type="match status" value="3"/>
</dbReference>
<dbReference type="InterPro" id="IPR031325">
    <property type="entry name" value="RHS_repeat"/>
</dbReference>
<protein>
    <recommendedName>
        <fullName evidence="5">Type IV secretion protein Rhs</fullName>
    </recommendedName>
</protein>
<evidence type="ECO:0000256" key="2">
    <source>
        <dbReference type="SAM" id="Phobius"/>
    </source>
</evidence>
<evidence type="ECO:0000313" key="4">
    <source>
        <dbReference type="Proteomes" id="UP000186677"/>
    </source>
</evidence>
<dbReference type="Pfam" id="PF05593">
    <property type="entry name" value="RHS_repeat"/>
    <property type="match status" value="2"/>
</dbReference>
<dbReference type="InterPro" id="IPR006530">
    <property type="entry name" value="YD"/>
</dbReference>
<comment type="caution">
    <text evidence="3">The sequence shown here is derived from an EMBL/GenBank/DDBJ whole genome shotgun (WGS) entry which is preliminary data.</text>
</comment>
<keyword evidence="4" id="KW-1185">Reference proteome</keyword>
<dbReference type="PANTHER" id="PTHR32305">
    <property type="match status" value="1"/>
</dbReference>
<proteinExistence type="predicted"/>
<keyword evidence="2" id="KW-0472">Membrane</keyword>